<feature type="chain" id="PRO_5012933573" evidence="1">
    <location>
        <begin position="24"/>
        <end position="294"/>
    </location>
</feature>
<keyword evidence="2" id="KW-0378">Hydrolase</keyword>
<dbReference type="Pfam" id="PF15890">
    <property type="entry name" value="Peptidase_Mx1"/>
    <property type="match status" value="1"/>
</dbReference>
<evidence type="ECO:0000313" key="2">
    <source>
        <dbReference type="EMBL" id="SKA01885.1"/>
    </source>
</evidence>
<name>A0A1T4QDV9_9BACT</name>
<dbReference type="GO" id="GO:0016787">
    <property type="term" value="F:hydrolase activity"/>
    <property type="evidence" value="ECO:0007669"/>
    <property type="project" value="UniProtKB-KW"/>
</dbReference>
<dbReference type="eggNOG" id="ENOG502ZA2M">
    <property type="taxonomic scope" value="Bacteria"/>
</dbReference>
<dbReference type="EMBL" id="FUXK01000021">
    <property type="protein sequence ID" value="SKA01885.1"/>
    <property type="molecule type" value="Genomic_DNA"/>
</dbReference>
<dbReference type="STRING" id="28136.SAMN02745202_01798"/>
<dbReference type="Gene3D" id="3.40.390.70">
    <property type="match status" value="1"/>
</dbReference>
<evidence type="ECO:0000256" key="1">
    <source>
        <dbReference type="SAM" id="SignalP"/>
    </source>
</evidence>
<dbReference type="InterPro" id="IPR030890">
    <property type="entry name" value="LP_HExxH_w_TonB"/>
</dbReference>
<dbReference type="AlphaFoldDB" id="A0A1T4QDV9"/>
<sequence length="294" mass="33331">MKKLYLFALAAILSLGLASCSNDDPKGDTIFPTTSPARDHFDKWLLANYTYPYNVDFKYKMEDIYTDMKYHLIPADSAKSTKLAIIAKFLWFDAYAECVGADFVKANVPRIIHLIGSPAYNSGQGTMVLGTAEGGLVINLYMVNQLTDHMLTDYATVNELYFHTMHHEFTHILNQKKPYDENFQHITESGYVSGDWYMKSNSTAHQAGFVTPYAMSEPIEDFAEMLSVYVTTAPNDWQEIMNDAGTSGAPLIQAKLDIIKSYMKDSWNLNIDQLRDIVIRRASELNQLNLNELK</sequence>
<dbReference type="RefSeq" id="WP_078805738.1">
    <property type="nucleotide sequence ID" value="NZ_FUXK01000021.1"/>
</dbReference>
<reference evidence="2 3" key="1">
    <citation type="submission" date="2017-02" db="EMBL/GenBank/DDBJ databases">
        <authorList>
            <person name="Peterson S.W."/>
        </authorList>
    </citation>
    <scope>NUCLEOTIDE SEQUENCE [LARGE SCALE GENOMIC DNA]</scope>
    <source>
        <strain evidence="2 3">ATCC 43324</strain>
    </source>
</reference>
<evidence type="ECO:0000313" key="3">
    <source>
        <dbReference type="Proteomes" id="UP000190065"/>
    </source>
</evidence>
<keyword evidence="2" id="KW-0449">Lipoprotein</keyword>
<organism evidence="2 3">
    <name type="scientific">Segatella oulorum</name>
    <dbReference type="NCBI Taxonomy" id="28136"/>
    <lineage>
        <taxon>Bacteria</taxon>
        <taxon>Pseudomonadati</taxon>
        <taxon>Bacteroidota</taxon>
        <taxon>Bacteroidia</taxon>
        <taxon>Bacteroidales</taxon>
        <taxon>Prevotellaceae</taxon>
        <taxon>Segatella</taxon>
    </lineage>
</organism>
<dbReference type="Proteomes" id="UP000190065">
    <property type="component" value="Unassembled WGS sequence"/>
</dbReference>
<gene>
    <name evidence="2" type="ORF">SAMN02745202_01798</name>
</gene>
<accession>A0A1T4QDV9</accession>
<proteinExistence type="predicted"/>
<dbReference type="NCBIfam" id="TIGR04549">
    <property type="entry name" value="LP_HExxH_w_tonB"/>
    <property type="match status" value="1"/>
</dbReference>
<keyword evidence="1" id="KW-0732">Signal</keyword>
<protein>
    <submittedName>
        <fullName evidence="2">Substrate import-associated zinc metallohydrolase lipoprotein</fullName>
    </submittedName>
</protein>
<feature type="signal peptide" evidence="1">
    <location>
        <begin position="1"/>
        <end position="23"/>
    </location>
</feature>
<dbReference type="PROSITE" id="PS51257">
    <property type="entry name" value="PROKAR_LIPOPROTEIN"/>
    <property type="match status" value="1"/>
</dbReference>